<dbReference type="CDD" id="cd04365">
    <property type="entry name" value="IlGF_relaxin_like"/>
    <property type="match status" value="1"/>
</dbReference>
<evidence type="ECO:0000256" key="3">
    <source>
        <dbReference type="ARBA" id="ARBA00011207"/>
    </source>
</evidence>
<evidence type="ECO:0000256" key="7">
    <source>
        <dbReference type="ARBA" id="ARBA00023157"/>
    </source>
</evidence>
<dbReference type="PANTHER" id="PTHR12004:SF13">
    <property type="entry name" value="PRORELAXIN H2"/>
    <property type="match status" value="1"/>
</dbReference>
<evidence type="ECO:0000256" key="2">
    <source>
        <dbReference type="ARBA" id="ARBA00009034"/>
    </source>
</evidence>
<dbReference type="STRING" id="9708.A0A2U3WH47"/>
<dbReference type="KEGG" id="oro:101378771"/>
<dbReference type="GO" id="GO:0005179">
    <property type="term" value="F:hormone activity"/>
    <property type="evidence" value="ECO:0007669"/>
    <property type="project" value="UniProtKB-KW"/>
</dbReference>
<dbReference type="PANTHER" id="PTHR12004">
    <property type="entry name" value="RELAXIN"/>
    <property type="match status" value="1"/>
</dbReference>
<evidence type="ECO:0000256" key="9">
    <source>
        <dbReference type="RuleBase" id="RU000406"/>
    </source>
</evidence>
<dbReference type="Proteomes" id="UP000245340">
    <property type="component" value="Unplaced"/>
</dbReference>
<evidence type="ECO:0000256" key="8">
    <source>
        <dbReference type="ARBA" id="ARBA00037079"/>
    </source>
</evidence>
<evidence type="ECO:0000256" key="6">
    <source>
        <dbReference type="ARBA" id="ARBA00022702"/>
    </source>
</evidence>
<protein>
    <submittedName>
        <fullName evidence="13">Prorelaxin-like</fullName>
    </submittedName>
</protein>
<comment type="subcellular location">
    <subcellularLocation>
        <location evidence="1 9">Secreted</location>
    </subcellularLocation>
</comment>
<comment type="subunit">
    <text evidence="3">Heterodimer of a B chain and an A chain linked by two disulfide bonds.</text>
</comment>
<accession>A0A2U3WH47</accession>
<evidence type="ECO:0000313" key="13">
    <source>
        <dbReference type="RefSeq" id="XP_004408064.1"/>
    </source>
</evidence>
<dbReference type="AlphaFoldDB" id="A0A2U3WH47"/>
<comment type="function">
    <text evidence="8">Relaxin is an ovarian hormone that acts with estrogen to produce dilatation of the birth canal in many mammals.</text>
</comment>
<proteinExistence type="inferred from homology"/>
<evidence type="ECO:0000256" key="4">
    <source>
        <dbReference type="ARBA" id="ARBA00022525"/>
    </source>
</evidence>
<evidence type="ECO:0000313" key="12">
    <source>
        <dbReference type="Proteomes" id="UP000245340"/>
    </source>
</evidence>
<dbReference type="GeneID" id="101378771"/>
<evidence type="ECO:0000256" key="10">
    <source>
        <dbReference type="SAM" id="SignalP"/>
    </source>
</evidence>
<sequence length="186" mass="21114">MWSKIPLLYLSHLLRLWLLLSQLPREIPAQKDNDIIKACRRELVRLRIRICGSVSWGGKALQKGREPRQASEPLAEIEPSSIIDTKTLNTVLEYIPNLSQELKATLSARQPSLRELQLVLESSNLNLEELKKTAFSGQYEAEDKSLSELETSGLDKHSRKKRQAYVNLSDKCCNVGCTRKELAVLC</sequence>
<dbReference type="InterPro" id="IPR022353">
    <property type="entry name" value="Insulin_CS"/>
</dbReference>
<dbReference type="Pfam" id="PF00049">
    <property type="entry name" value="Insulin"/>
    <property type="match status" value="1"/>
</dbReference>
<keyword evidence="12" id="KW-1185">Reference proteome</keyword>
<reference evidence="13" key="1">
    <citation type="submission" date="2025-08" db="UniProtKB">
        <authorList>
            <consortium name="RefSeq"/>
        </authorList>
    </citation>
    <scope>IDENTIFICATION</scope>
</reference>
<keyword evidence="10" id="KW-0732">Signal</keyword>
<dbReference type="SMART" id="SM00078">
    <property type="entry name" value="IlGF"/>
    <property type="match status" value="1"/>
</dbReference>
<dbReference type="PRINTS" id="PR02004">
    <property type="entry name" value="RELAXIN"/>
</dbReference>
<dbReference type="PROSITE" id="PS00262">
    <property type="entry name" value="INSULIN"/>
    <property type="match status" value="1"/>
</dbReference>
<organism evidence="12 13">
    <name type="scientific">Odobenus rosmarus divergens</name>
    <name type="common">Pacific walrus</name>
    <dbReference type="NCBI Taxonomy" id="9708"/>
    <lineage>
        <taxon>Eukaryota</taxon>
        <taxon>Metazoa</taxon>
        <taxon>Chordata</taxon>
        <taxon>Craniata</taxon>
        <taxon>Vertebrata</taxon>
        <taxon>Euteleostomi</taxon>
        <taxon>Mammalia</taxon>
        <taxon>Eutheria</taxon>
        <taxon>Laurasiatheria</taxon>
        <taxon>Carnivora</taxon>
        <taxon>Caniformia</taxon>
        <taxon>Pinnipedia</taxon>
        <taxon>Odobenidae</taxon>
        <taxon>Odobenus</taxon>
    </lineage>
</organism>
<dbReference type="SUPFAM" id="SSF56994">
    <property type="entry name" value="Insulin-like"/>
    <property type="match status" value="1"/>
</dbReference>
<dbReference type="FunCoup" id="A0A2U3WH47">
    <property type="interactions" value="6"/>
</dbReference>
<feature type="domain" description="Insulin-like" evidence="11">
    <location>
        <begin position="36"/>
        <end position="186"/>
    </location>
</feature>
<dbReference type="GO" id="GO:0005576">
    <property type="term" value="C:extracellular region"/>
    <property type="evidence" value="ECO:0007669"/>
    <property type="project" value="UniProtKB-SubCell"/>
</dbReference>
<evidence type="ECO:0000259" key="11">
    <source>
        <dbReference type="SMART" id="SM00078"/>
    </source>
</evidence>
<dbReference type="OrthoDB" id="8784777at2759"/>
<dbReference type="InterPro" id="IPR036438">
    <property type="entry name" value="Insulin-like_sf"/>
</dbReference>
<keyword evidence="7" id="KW-1015">Disulfide bond</keyword>
<dbReference type="InterPro" id="IPR022421">
    <property type="entry name" value="Relaxin"/>
</dbReference>
<dbReference type="InParanoid" id="A0A2U3WH47"/>
<evidence type="ECO:0000256" key="5">
    <source>
        <dbReference type="ARBA" id="ARBA00022685"/>
    </source>
</evidence>
<dbReference type="RefSeq" id="XP_004408064.1">
    <property type="nucleotide sequence ID" value="XM_004408007.1"/>
</dbReference>
<evidence type="ECO:0000256" key="1">
    <source>
        <dbReference type="ARBA" id="ARBA00004613"/>
    </source>
</evidence>
<feature type="chain" id="PRO_5015712758" evidence="10">
    <location>
        <begin position="30"/>
        <end position="186"/>
    </location>
</feature>
<keyword evidence="4 9" id="KW-0964">Secreted</keyword>
<name>A0A2U3WH47_ODORO</name>
<keyword evidence="5" id="KW-0165">Cleavage on pair of basic residues</keyword>
<feature type="signal peptide" evidence="10">
    <location>
        <begin position="1"/>
        <end position="29"/>
    </location>
</feature>
<dbReference type="InterPro" id="IPR051042">
    <property type="entry name" value="Repro_Hormone_Insulin-like"/>
</dbReference>
<keyword evidence="6" id="KW-0372">Hormone</keyword>
<dbReference type="InterPro" id="IPR016179">
    <property type="entry name" value="Insulin-like"/>
</dbReference>
<comment type="similarity">
    <text evidence="2 9">Belongs to the insulin family.</text>
</comment>
<gene>
    <name evidence="13" type="primary">LOC101378771</name>
</gene>